<proteinExistence type="inferred from homology"/>
<dbReference type="Pfam" id="PF01337">
    <property type="entry name" value="Barstar"/>
    <property type="match status" value="1"/>
</dbReference>
<evidence type="ECO:0000313" key="4">
    <source>
        <dbReference type="Proteomes" id="UP000221011"/>
    </source>
</evidence>
<evidence type="ECO:0000313" key="3">
    <source>
        <dbReference type="EMBL" id="ATL29779.1"/>
    </source>
</evidence>
<accession>A0A291QDK2</accession>
<name>A0A291QDK2_9ACTN</name>
<dbReference type="AlphaFoldDB" id="A0A291QDK2"/>
<evidence type="ECO:0000259" key="2">
    <source>
        <dbReference type="Pfam" id="PF01337"/>
    </source>
</evidence>
<feature type="domain" description="Barstar (barnase inhibitor)" evidence="2">
    <location>
        <begin position="174"/>
        <end position="235"/>
    </location>
</feature>
<dbReference type="KEGG" id="sfk:KY5_4761"/>
<gene>
    <name evidence="3" type="ORF">KY5_4761</name>
</gene>
<protein>
    <recommendedName>
        <fullName evidence="2">Barstar (barnase inhibitor) domain-containing protein</fullName>
    </recommendedName>
</protein>
<comment type="similarity">
    <text evidence="1">Belongs to the barstar family.</text>
</comment>
<dbReference type="Gene3D" id="3.30.370.10">
    <property type="entry name" value="Barstar-like"/>
    <property type="match status" value="1"/>
</dbReference>
<sequence>MQLPRYALAAYDPERSPYDDIWALCADAEQLFADQLPDEGATPDELVEPPVRLIGCSARGALRDALDAGGSDLGHGRVLRLGSMGQTLQYAVEGEVVAWIPSARGRGLVDLALDPWTVRPPRAAREVWETWWCGRPEERNGWARHGTAGRAHWLGVARVNGRRRSPDAGPGVSYHLDGRHITDEPAFYCALGEALNGPAGYFGRDLETLSECLRGGFGALAPFTLVWHDAHIARTCLGVTPRTDGRPPSFEELLDFVLRAGVEVVLA</sequence>
<dbReference type="InterPro" id="IPR035905">
    <property type="entry name" value="Barstar-like_sf"/>
</dbReference>
<organism evidence="3 4">
    <name type="scientific">Streptomyces formicae</name>
    <dbReference type="NCBI Taxonomy" id="1616117"/>
    <lineage>
        <taxon>Bacteria</taxon>
        <taxon>Bacillati</taxon>
        <taxon>Actinomycetota</taxon>
        <taxon>Actinomycetes</taxon>
        <taxon>Kitasatosporales</taxon>
        <taxon>Streptomycetaceae</taxon>
        <taxon>Streptomyces</taxon>
    </lineage>
</organism>
<dbReference type="InterPro" id="IPR000468">
    <property type="entry name" value="Barstar"/>
</dbReference>
<evidence type="ECO:0000256" key="1">
    <source>
        <dbReference type="ARBA" id="ARBA00006845"/>
    </source>
</evidence>
<keyword evidence="4" id="KW-1185">Reference proteome</keyword>
<dbReference type="Proteomes" id="UP000221011">
    <property type="component" value="Chromosome"/>
</dbReference>
<dbReference type="EMBL" id="CP022685">
    <property type="protein sequence ID" value="ATL29779.1"/>
    <property type="molecule type" value="Genomic_DNA"/>
</dbReference>
<reference evidence="3 4" key="1">
    <citation type="submission" date="2017-08" db="EMBL/GenBank/DDBJ databases">
        <title>Complete Genome Sequence of Streptomyces formicae KY5, the formicamycin producer.</title>
        <authorList>
            <person name="Holmes N.A."/>
            <person name="Devine R."/>
            <person name="Qin Z."/>
            <person name="Seipke R.F."/>
            <person name="Wilkinson B."/>
            <person name="Hutchings M.I."/>
        </authorList>
    </citation>
    <scope>NUCLEOTIDE SEQUENCE [LARGE SCALE GENOMIC DNA]</scope>
    <source>
        <strain evidence="3 4">KY5</strain>
    </source>
</reference>
<dbReference type="RefSeq" id="WP_098244217.1">
    <property type="nucleotide sequence ID" value="NZ_CP022685.1"/>
</dbReference>
<dbReference type="SUPFAM" id="SSF52038">
    <property type="entry name" value="Barstar-related"/>
    <property type="match status" value="1"/>
</dbReference>